<gene>
    <name evidence="2" type="ORF">OJ996_15260</name>
</gene>
<evidence type="ECO:0000313" key="3">
    <source>
        <dbReference type="Proteomes" id="UP001165653"/>
    </source>
</evidence>
<keyword evidence="3" id="KW-1185">Reference proteome</keyword>
<dbReference type="Proteomes" id="UP001165653">
    <property type="component" value="Unassembled WGS sequence"/>
</dbReference>
<feature type="domain" description="Endonuclease/exonuclease/phosphatase" evidence="1">
    <location>
        <begin position="27"/>
        <end position="270"/>
    </location>
</feature>
<sequence>MRRLLFSVILAWLFLCSAEGKEFKVISWNVLYGFNHGKEIAAGSEWLWKQAPDVVALQELNGFDEVKLAEAAKAWGHPYSAILKKDGFPVGLTSKTPIEVVAKIREGLWHGCLHARTADTDFMVIHLCPHTRATREQEMKILAPLAAKLLSEKRRLYSLGDFNDKSPRDIRYANAQRILIKRAKPTNLLNGVFDAGVVAGFMDVGLVDSAAPLPANFSVPTRMKPHADTPVEQAKFMQRIDLILTDPATAASVRTVYVSQDEVLDSVSDHYPVIHSSERN</sequence>
<protein>
    <submittedName>
        <fullName evidence="2">Endonuclease/exonuclease/phosphatase family protein</fullName>
    </submittedName>
</protein>
<dbReference type="EMBL" id="JAPDDR010000007">
    <property type="protein sequence ID" value="MCW1914946.1"/>
    <property type="molecule type" value="Genomic_DNA"/>
</dbReference>
<keyword evidence="2" id="KW-0255">Endonuclease</keyword>
<accession>A0ABT3G508</accession>
<keyword evidence="2" id="KW-0378">Hydrolase</keyword>
<organism evidence="2 3">
    <name type="scientific">Luteolibacter rhizosphaerae</name>
    <dbReference type="NCBI Taxonomy" id="2989719"/>
    <lineage>
        <taxon>Bacteria</taxon>
        <taxon>Pseudomonadati</taxon>
        <taxon>Verrucomicrobiota</taxon>
        <taxon>Verrucomicrobiia</taxon>
        <taxon>Verrucomicrobiales</taxon>
        <taxon>Verrucomicrobiaceae</taxon>
        <taxon>Luteolibacter</taxon>
    </lineage>
</organism>
<dbReference type="Pfam" id="PF03372">
    <property type="entry name" value="Exo_endo_phos"/>
    <property type="match status" value="1"/>
</dbReference>
<evidence type="ECO:0000313" key="2">
    <source>
        <dbReference type="EMBL" id="MCW1914946.1"/>
    </source>
</evidence>
<dbReference type="RefSeq" id="WP_264514483.1">
    <property type="nucleotide sequence ID" value="NZ_JAPDDR010000007.1"/>
</dbReference>
<name>A0ABT3G508_9BACT</name>
<dbReference type="SUPFAM" id="SSF56219">
    <property type="entry name" value="DNase I-like"/>
    <property type="match status" value="1"/>
</dbReference>
<dbReference type="InterPro" id="IPR036691">
    <property type="entry name" value="Endo/exonu/phosph_ase_sf"/>
</dbReference>
<proteinExistence type="predicted"/>
<reference evidence="2" key="1">
    <citation type="submission" date="2022-10" db="EMBL/GenBank/DDBJ databases">
        <title>Luteolibacter sp. GHJ8, whole genome shotgun sequencing project.</title>
        <authorList>
            <person name="Zhao G."/>
            <person name="Shen L."/>
        </authorList>
    </citation>
    <scope>NUCLEOTIDE SEQUENCE</scope>
    <source>
        <strain evidence="2">GHJ8</strain>
    </source>
</reference>
<evidence type="ECO:0000259" key="1">
    <source>
        <dbReference type="Pfam" id="PF03372"/>
    </source>
</evidence>
<dbReference type="InterPro" id="IPR005135">
    <property type="entry name" value="Endo/exonuclease/phosphatase"/>
</dbReference>
<dbReference type="GO" id="GO:0004519">
    <property type="term" value="F:endonuclease activity"/>
    <property type="evidence" value="ECO:0007669"/>
    <property type="project" value="UniProtKB-KW"/>
</dbReference>
<keyword evidence="2" id="KW-0540">Nuclease</keyword>
<comment type="caution">
    <text evidence="2">The sequence shown here is derived from an EMBL/GenBank/DDBJ whole genome shotgun (WGS) entry which is preliminary data.</text>
</comment>
<dbReference type="Gene3D" id="3.60.10.10">
    <property type="entry name" value="Endonuclease/exonuclease/phosphatase"/>
    <property type="match status" value="1"/>
</dbReference>